<sequence>MAQPVAWPPIAPSANSAGMAAPAQPGMIVPPGPATTAPRMLPPSVVNGVEIYYGTKQVTPPTPAKPTADEIRQASARMEADRRSQEAIQAVHQVRDDVRQTSTSLQQTLSQLSERIARAEAKPTTVVVQVPESKSSGNSESGSTVTPPQTIVVREGAPASSGISAEFLLVLLFGGGGFFGLATLGLGFLAFRHYVAVKNTPAPEPTPAPEATPPPAAPQPTLSFYERFADADPSVRILDQCEIGELPEPEKFEIGSSYVEDKAREEAIREANEAAALQMLLSQNVALWGELRQTMESEATATPANGDDGESSPVAHAEPTRTTPGE</sequence>
<dbReference type="KEGG" id="tim:GMBLW1_34990"/>
<dbReference type="Proteomes" id="UP000464378">
    <property type="component" value="Chromosome"/>
</dbReference>
<proteinExistence type="predicted"/>
<feature type="region of interest" description="Disordered" evidence="1">
    <location>
        <begin position="202"/>
        <end position="221"/>
    </location>
</feature>
<keyword evidence="4" id="KW-1185">Reference proteome</keyword>
<feature type="compositionally biased region" description="Polar residues" evidence="1">
    <location>
        <begin position="294"/>
        <end position="303"/>
    </location>
</feature>
<dbReference type="RefSeq" id="WP_232056386.1">
    <property type="nucleotide sequence ID" value="NZ_LR593887.1"/>
</dbReference>
<gene>
    <name evidence="3" type="ORF">GMBLW1_34990</name>
</gene>
<name>A0A6C2YW65_9BACT</name>
<evidence type="ECO:0000313" key="3">
    <source>
        <dbReference type="EMBL" id="VIP05694.1"/>
    </source>
</evidence>
<dbReference type="EMBL" id="LR586016">
    <property type="protein sequence ID" value="VIP05694.1"/>
    <property type="molecule type" value="Genomic_DNA"/>
</dbReference>
<evidence type="ECO:0000256" key="2">
    <source>
        <dbReference type="SAM" id="Phobius"/>
    </source>
</evidence>
<keyword evidence="2" id="KW-1133">Transmembrane helix</keyword>
<dbReference type="EMBL" id="LR593887">
    <property type="protein sequence ID" value="VTS08744.1"/>
    <property type="molecule type" value="Genomic_DNA"/>
</dbReference>
<keyword evidence="2" id="KW-0812">Transmembrane</keyword>
<evidence type="ECO:0000313" key="4">
    <source>
        <dbReference type="Proteomes" id="UP000464378"/>
    </source>
</evidence>
<evidence type="ECO:0000256" key="1">
    <source>
        <dbReference type="SAM" id="MobiDB-lite"/>
    </source>
</evidence>
<feature type="compositionally biased region" description="Low complexity" evidence="1">
    <location>
        <begin position="132"/>
        <end position="143"/>
    </location>
</feature>
<keyword evidence="2" id="KW-0472">Membrane</keyword>
<feature type="transmembrane region" description="Helical" evidence="2">
    <location>
        <begin position="167"/>
        <end position="191"/>
    </location>
</feature>
<protein>
    <submittedName>
        <fullName evidence="3">Uncharacterized protein</fullName>
    </submittedName>
</protein>
<dbReference type="InParanoid" id="A0A6C2YW65"/>
<organism evidence="3">
    <name type="scientific">Tuwongella immobilis</name>
    <dbReference type="NCBI Taxonomy" id="692036"/>
    <lineage>
        <taxon>Bacteria</taxon>
        <taxon>Pseudomonadati</taxon>
        <taxon>Planctomycetota</taxon>
        <taxon>Planctomycetia</taxon>
        <taxon>Gemmatales</taxon>
        <taxon>Gemmataceae</taxon>
        <taxon>Tuwongella</taxon>
    </lineage>
</organism>
<feature type="region of interest" description="Disordered" evidence="1">
    <location>
        <begin position="127"/>
        <end position="149"/>
    </location>
</feature>
<accession>A0A6C2YW65</accession>
<feature type="region of interest" description="Disordered" evidence="1">
    <location>
        <begin position="294"/>
        <end position="326"/>
    </location>
</feature>
<dbReference type="AlphaFoldDB" id="A0A6C2YW65"/>
<reference evidence="3" key="1">
    <citation type="submission" date="2019-04" db="EMBL/GenBank/DDBJ databases">
        <authorList>
            <consortium name="Science for Life Laboratories"/>
        </authorList>
    </citation>
    <scope>NUCLEOTIDE SEQUENCE</scope>
    <source>
        <strain evidence="3">MBLW1</strain>
    </source>
</reference>
<feature type="compositionally biased region" description="Pro residues" evidence="1">
    <location>
        <begin position="202"/>
        <end position="218"/>
    </location>
</feature>